<dbReference type="SUPFAM" id="SSF48019">
    <property type="entry name" value="post-AAA+ oligomerization domain-like"/>
    <property type="match status" value="1"/>
</dbReference>
<dbReference type="Pfam" id="PF00004">
    <property type="entry name" value="AAA"/>
    <property type="match status" value="1"/>
</dbReference>
<dbReference type="InterPro" id="IPR027417">
    <property type="entry name" value="P-loop_NTPase"/>
</dbReference>
<accession>A0AAV5UY37</accession>
<feature type="region of interest" description="Disordered" evidence="3">
    <location>
        <begin position="878"/>
        <end position="924"/>
    </location>
</feature>
<reference evidence="5" key="1">
    <citation type="submission" date="2023-10" db="EMBL/GenBank/DDBJ databases">
        <title>Genome assembly of Pristionchus species.</title>
        <authorList>
            <person name="Yoshida K."/>
            <person name="Sommer R.J."/>
        </authorList>
    </citation>
    <scope>NUCLEOTIDE SEQUENCE</scope>
    <source>
        <strain evidence="5">RS5133</strain>
    </source>
</reference>
<evidence type="ECO:0000259" key="4">
    <source>
        <dbReference type="SMART" id="SM00382"/>
    </source>
</evidence>
<feature type="compositionally biased region" description="Basic and acidic residues" evidence="3">
    <location>
        <begin position="231"/>
        <end position="241"/>
    </location>
</feature>
<feature type="compositionally biased region" description="Basic and acidic residues" evidence="3">
    <location>
        <begin position="260"/>
        <end position="271"/>
    </location>
</feature>
<dbReference type="InterPro" id="IPR008921">
    <property type="entry name" value="DNA_pol3_clamp-load_cplx_C"/>
</dbReference>
<feature type="compositionally biased region" description="Acidic residues" evidence="3">
    <location>
        <begin position="157"/>
        <end position="172"/>
    </location>
</feature>
<dbReference type="CDD" id="cd00009">
    <property type="entry name" value="AAA"/>
    <property type="match status" value="1"/>
</dbReference>
<feature type="compositionally biased region" description="Polar residues" evidence="3">
    <location>
        <begin position="74"/>
        <end position="87"/>
    </location>
</feature>
<name>A0AAV5UY37_9BILA</name>
<dbReference type="GO" id="GO:0005634">
    <property type="term" value="C:nucleus"/>
    <property type="evidence" value="ECO:0007669"/>
    <property type="project" value="TreeGrafter"/>
</dbReference>
<dbReference type="GO" id="GO:0003677">
    <property type="term" value="F:DNA binding"/>
    <property type="evidence" value="ECO:0007669"/>
    <property type="project" value="InterPro"/>
</dbReference>
<dbReference type="SMART" id="SM00382">
    <property type="entry name" value="AAA"/>
    <property type="match status" value="1"/>
</dbReference>
<feature type="compositionally biased region" description="Basic and acidic residues" evidence="3">
    <location>
        <begin position="142"/>
        <end position="156"/>
    </location>
</feature>
<gene>
    <name evidence="5" type="ORF">PFISCL1PPCAC_2405</name>
</gene>
<proteinExistence type="inferred from homology"/>
<keyword evidence="6" id="KW-1185">Reference proteome</keyword>
<dbReference type="InterPro" id="IPR003959">
    <property type="entry name" value="ATPase_AAA_core"/>
</dbReference>
<dbReference type="GO" id="GO:0003689">
    <property type="term" value="F:DNA clamp loader activity"/>
    <property type="evidence" value="ECO:0007669"/>
    <property type="project" value="InterPro"/>
</dbReference>
<feature type="region of interest" description="Disordered" evidence="3">
    <location>
        <begin position="1"/>
        <end position="355"/>
    </location>
</feature>
<evidence type="ECO:0000256" key="3">
    <source>
        <dbReference type="SAM" id="MobiDB-lite"/>
    </source>
</evidence>
<comment type="caution">
    <text evidence="5">The sequence shown here is derived from an EMBL/GenBank/DDBJ whole genome shotgun (WGS) entry which is preliminary data.</text>
</comment>
<evidence type="ECO:0000256" key="2">
    <source>
        <dbReference type="ARBA" id="ARBA00022705"/>
    </source>
</evidence>
<evidence type="ECO:0000256" key="1">
    <source>
        <dbReference type="ARBA" id="ARBA00006116"/>
    </source>
</evidence>
<feature type="domain" description="AAA+ ATPase" evidence="4">
    <location>
        <begin position="432"/>
        <end position="565"/>
    </location>
</feature>
<dbReference type="PANTHER" id="PTHR23389:SF6">
    <property type="entry name" value="REPLICATION FACTOR C SUBUNIT 1"/>
    <property type="match status" value="1"/>
</dbReference>
<feature type="compositionally biased region" description="Basic residues" evidence="3">
    <location>
        <begin position="282"/>
        <end position="292"/>
    </location>
</feature>
<feature type="non-terminal residue" evidence="5">
    <location>
        <position position="1"/>
    </location>
</feature>
<dbReference type="EMBL" id="BTSY01000001">
    <property type="protein sequence ID" value="GMT11108.1"/>
    <property type="molecule type" value="Genomic_DNA"/>
</dbReference>
<protein>
    <recommendedName>
        <fullName evidence="4">AAA+ ATPase domain-containing protein</fullName>
    </recommendedName>
</protein>
<dbReference type="PANTHER" id="PTHR23389">
    <property type="entry name" value="CHROMOSOME TRANSMISSION FIDELITY FACTOR 18"/>
    <property type="match status" value="1"/>
</dbReference>
<comment type="similarity">
    <text evidence="1">Belongs to the activator 1 large subunit family.</text>
</comment>
<dbReference type="Pfam" id="PF08519">
    <property type="entry name" value="RFC1"/>
    <property type="match status" value="1"/>
</dbReference>
<dbReference type="GO" id="GO:0006260">
    <property type="term" value="P:DNA replication"/>
    <property type="evidence" value="ECO:0007669"/>
    <property type="project" value="UniProtKB-KW"/>
</dbReference>
<evidence type="ECO:0000313" key="6">
    <source>
        <dbReference type="Proteomes" id="UP001432322"/>
    </source>
</evidence>
<dbReference type="FunFam" id="3.40.50.300:FF:000395">
    <property type="entry name" value="Replication factor C subunit 1"/>
    <property type="match status" value="1"/>
</dbReference>
<dbReference type="GO" id="GO:0005663">
    <property type="term" value="C:DNA replication factor C complex"/>
    <property type="evidence" value="ECO:0007669"/>
    <property type="project" value="InterPro"/>
</dbReference>
<dbReference type="Gene3D" id="1.10.8.60">
    <property type="match status" value="1"/>
</dbReference>
<dbReference type="GO" id="GO:0016887">
    <property type="term" value="F:ATP hydrolysis activity"/>
    <property type="evidence" value="ECO:0007669"/>
    <property type="project" value="InterPro"/>
</dbReference>
<dbReference type="GO" id="GO:0005524">
    <property type="term" value="F:ATP binding"/>
    <property type="evidence" value="ECO:0007669"/>
    <property type="project" value="InterPro"/>
</dbReference>
<dbReference type="Pfam" id="PF25361">
    <property type="entry name" value="AAA_lid_RFC1"/>
    <property type="match status" value="1"/>
</dbReference>
<feature type="compositionally biased region" description="Basic residues" evidence="3">
    <location>
        <begin position="176"/>
        <end position="188"/>
    </location>
</feature>
<feature type="non-terminal residue" evidence="5">
    <location>
        <position position="924"/>
    </location>
</feature>
<keyword evidence="2" id="KW-0235">DNA replication</keyword>
<evidence type="ECO:0000313" key="5">
    <source>
        <dbReference type="EMBL" id="GMT11108.1"/>
    </source>
</evidence>
<dbReference type="GO" id="GO:0006281">
    <property type="term" value="P:DNA repair"/>
    <property type="evidence" value="ECO:0007669"/>
    <property type="project" value="InterPro"/>
</dbReference>
<organism evidence="5 6">
    <name type="scientific">Pristionchus fissidentatus</name>
    <dbReference type="NCBI Taxonomy" id="1538716"/>
    <lineage>
        <taxon>Eukaryota</taxon>
        <taxon>Metazoa</taxon>
        <taxon>Ecdysozoa</taxon>
        <taxon>Nematoda</taxon>
        <taxon>Chromadorea</taxon>
        <taxon>Rhabditida</taxon>
        <taxon>Rhabditina</taxon>
        <taxon>Diplogasteromorpha</taxon>
        <taxon>Diplogasteroidea</taxon>
        <taxon>Neodiplogasteridae</taxon>
        <taxon>Pristionchus</taxon>
    </lineage>
</organism>
<feature type="compositionally biased region" description="Basic and acidic residues" evidence="3">
    <location>
        <begin position="334"/>
        <end position="343"/>
    </location>
</feature>
<dbReference type="SUPFAM" id="SSF52540">
    <property type="entry name" value="P-loop containing nucleoside triphosphate hydrolases"/>
    <property type="match status" value="1"/>
</dbReference>
<dbReference type="Proteomes" id="UP001432322">
    <property type="component" value="Unassembled WGS sequence"/>
</dbReference>
<sequence length="924" mass="103163">FQDLRKYFGGGTPASSSKAPATPKPKSALSEIKAKASAAPAERKSPRKRSPKAVPTIDLNDEDCELNELYINGWPNSADESPLPSSLKQKEKKRQRVILSDSDDEIPVVKKRAAVKEKTASPQKPPAKKRSRVIVSESPSPVKEKNKKKEISPIKEESEEEEAMITDSEDEFIEKKGKKKKELPKGQKKLTFAPSKQKPVDVAPKKPAGKAIDPSTFFGGIPSTVAARSTVVKEKVREEKSVLSQKNQKAESPKKKKKEKTPEIEIDVQKDESEDSFDDSPKKKKSPVKQQKKREERDEFSEDSDGNSPKKRSPVKKAKEEKKKKQSIPSPKKIKSDPPKESAKSPLPTKIVSKSQPIVKDEVKKEEQEVFVPWVDKYKPKSLSQLVGQHGDKSPMNKLMAWLKGWKSWHLGEGAKIKRPKPPPGVETDGSPFKAVLLSGPPGIGKTTCAHLACQLAGFKVVEMNASDVRNKKHLEAHVAQLTGSHQLEEYFGRAATETHDNTEVHHVLIMDEVDGMSGNEDRAGISELISIIKDTKIPIICICNDRGHQKMRTLSNHTHDVRFPKPRAEMLLSRVMSIAHQEKLKLSKDEALELIECSGHDVRQTIYNLQMMTCGGDGKTQQKDYTINNFEAARRLLGQSATLAERQQMFFVDYGIMPLFVHEHYPKMKGGEGSKKDRNELACLRKAADLIAWGDTIEKTIRSGGSWKLLNEQSMLSAALPTMAMDGQIRSMIQFPAWLGKNSTAGKRQRMMRQIEHHAHLKISASCSSLVTDYVPVLREKLTRPLIEKKNEGVPEVLETMLEYSLLKDDVDAIAELALWPGRKDPYSLIPPTVKSALTRTLNKTTRMLPYGMDEGVTKGRKKANDDDRYVEMDEFGNLVERNNDDDGLEDDEEEKEKKVVVKVSTASTRGKGSTARGGRGRG</sequence>
<dbReference type="InterPro" id="IPR013725">
    <property type="entry name" value="DNA_replication_fac_RFC1_C"/>
</dbReference>
<dbReference type="InterPro" id="IPR003593">
    <property type="entry name" value="AAA+_ATPase"/>
</dbReference>
<dbReference type="Gene3D" id="3.40.50.300">
    <property type="entry name" value="P-loop containing nucleotide triphosphate hydrolases"/>
    <property type="match status" value="1"/>
</dbReference>
<dbReference type="AlphaFoldDB" id="A0AAV5UY37"/>
<feature type="compositionally biased region" description="Acidic residues" evidence="3">
    <location>
        <begin position="885"/>
        <end position="896"/>
    </location>
</feature>
<dbReference type="Gene3D" id="1.20.272.10">
    <property type="match status" value="1"/>
</dbReference>